<dbReference type="Pfam" id="PF00561">
    <property type="entry name" value="Abhydrolase_1"/>
    <property type="match status" value="1"/>
</dbReference>
<dbReference type="InterPro" id="IPR029058">
    <property type="entry name" value="AB_hydrolase_fold"/>
</dbReference>
<name>A0A401GJP9_9APHY</name>
<sequence>MDSPSQSGAEIPTIFDPTTCTRKGLCPVTLIRKQGEPFESHSLYFEQHGSGPEKIAFIMGLNSSSFSWYAQVQHFGRKPEYSILVFDNRGVGNSGTPRGPYTTSGMAEDVIVLLDYVGWTDKRDLHVVGASLGGMIAQELVTRIPDRVVSLTLAVTRASGRSLSSLPTPKGVITLARLLAIKDPEVKIPMILDMLYPREYLDAPAPNDPEGRTNEEIQTAGYRRRIAATRPQKLMGALSQMVAPMTHHVSPERLRNISATIPKVLILTGDQDNLVNPAHSLYLKEHMPEAELVVWEGTGHGILGQHTDRLNELFERVFREGRERLAEQQQDATENA</sequence>
<protein>
    <submittedName>
        <fullName evidence="2">Alpha/beta-hydrolase</fullName>
    </submittedName>
</protein>
<dbReference type="RefSeq" id="XP_027613298.1">
    <property type="nucleotide sequence ID" value="XM_027757497.1"/>
</dbReference>
<dbReference type="OrthoDB" id="19657at2759"/>
<dbReference type="Proteomes" id="UP000287166">
    <property type="component" value="Unassembled WGS sequence"/>
</dbReference>
<dbReference type="PANTHER" id="PTHR43433:SF5">
    <property type="entry name" value="AB HYDROLASE-1 DOMAIN-CONTAINING PROTEIN"/>
    <property type="match status" value="1"/>
</dbReference>
<evidence type="ECO:0000313" key="2">
    <source>
        <dbReference type="EMBL" id="GBE82385.1"/>
    </source>
</evidence>
<dbReference type="STRING" id="139825.A0A401GJP9"/>
<dbReference type="GeneID" id="38779302"/>
<keyword evidence="3" id="KW-1185">Reference proteome</keyword>
<dbReference type="InterPro" id="IPR000073">
    <property type="entry name" value="AB_hydrolase_1"/>
</dbReference>
<evidence type="ECO:0000259" key="1">
    <source>
        <dbReference type="Pfam" id="PF00561"/>
    </source>
</evidence>
<dbReference type="Gene3D" id="3.40.50.1820">
    <property type="entry name" value="alpha/beta hydrolase"/>
    <property type="match status" value="1"/>
</dbReference>
<dbReference type="PANTHER" id="PTHR43433">
    <property type="entry name" value="HYDROLASE, ALPHA/BETA FOLD FAMILY PROTEIN"/>
    <property type="match status" value="1"/>
</dbReference>
<keyword evidence="2" id="KW-0378">Hydrolase</keyword>
<dbReference type="SUPFAM" id="SSF53474">
    <property type="entry name" value="alpha/beta-Hydrolases"/>
    <property type="match status" value="1"/>
</dbReference>
<gene>
    <name evidence="2" type="ORF">SCP_0407690</name>
</gene>
<dbReference type="GO" id="GO:0016787">
    <property type="term" value="F:hydrolase activity"/>
    <property type="evidence" value="ECO:0007669"/>
    <property type="project" value="UniProtKB-KW"/>
</dbReference>
<comment type="caution">
    <text evidence="2">The sequence shown here is derived from an EMBL/GenBank/DDBJ whole genome shotgun (WGS) entry which is preliminary data.</text>
</comment>
<dbReference type="AlphaFoldDB" id="A0A401GJP9"/>
<dbReference type="EMBL" id="BFAD01000004">
    <property type="protein sequence ID" value="GBE82385.1"/>
    <property type="molecule type" value="Genomic_DNA"/>
</dbReference>
<organism evidence="2 3">
    <name type="scientific">Sparassis crispa</name>
    <dbReference type="NCBI Taxonomy" id="139825"/>
    <lineage>
        <taxon>Eukaryota</taxon>
        <taxon>Fungi</taxon>
        <taxon>Dikarya</taxon>
        <taxon>Basidiomycota</taxon>
        <taxon>Agaricomycotina</taxon>
        <taxon>Agaricomycetes</taxon>
        <taxon>Polyporales</taxon>
        <taxon>Sparassidaceae</taxon>
        <taxon>Sparassis</taxon>
    </lineage>
</organism>
<feature type="domain" description="AB hydrolase-1" evidence="1">
    <location>
        <begin position="57"/>
        <end position="305"/>
    </location>
</feature>
<accession>A0A401GJP9</accession>
<reference evidence="2 3" key="1">
    <citation type="journal article" date="2018" name="Sci. Rep.">
        <title>Genome sequence of the cauliflower mushroom Sparassis crispa (Hanabiratake) and its association with beneficial usage.</title>
        <authorList>
            <person name="Kiyama R."/>
            <person name="Furutani Y."/>
            <person name="Kawaguchi K."/>
            <person name="Nakanishi T."/>
        </authorList>
    </citation>
    <scope>NUCLEOTIDE SEQUENCE [LARGE SCALE GENOMIC DNA]</scope>
</reference>
<dbReference type="InterPro" id="IPR050471">
    <property type="entry name" value="AB_hydrolase"/>
</dbReference>
<dbReference type="InParanoid" id="A0A401GJP9"/>
<evidence type="ECO:0000313" key="3">
    <source>
        <dbReference type="Proteomes" id="UP000287166"/>
    </source>
</evidence>
<proteinExistence type="predicted"/>